<dbReference type="Gene3D" id="1.10.1790.10">
    <property type="entry name" value="PRD domain"/>
    <property type="match status" value="2"/>
</dbReference>
<feature type="domain" description="PTS EIIB type-2" evidence="8">
    <location>
        <begin position="401"/>
        <end position="492"/>
    </location>
</feature>
<keyword evidence="6" id="KW-0804">Transcription</keyword>
<keyword evidence="2" id="KW-0677">Repeat</keyword>
<evidence type="ECO:0000313" key="11">
    <source>
        <dbReference type="Proteomes" id="UP001212981"/>
    </source>
</evidence>
<keyword evidence="1" id="KW-0808">Transferase</keyword>
<dbReference type="PANTHER" id="PTHR30185">
    <property type="entry name" value="CRYPTIC BETA-GLUCOSIDE BGL OPERON ANTITERMINATOR"/>
    <property type="match status" value="1"/>
</dbReference>
<dbReference type="InterPro" id="IPR036634">
    <property type="entry name" value="PRD_sf"/>
</dbReference>
<evidence type="ECO:0000256" key="4">
    <source>
        <dbReference type="ARBA" id="ARBA00023125"/>
    </source>
</evidence>
<dbReference type="InterPro" id="IPR018356">
    <property type="entry name" value="Tscrpt_reg_HTH_DeoR_CS"/>
</dbReference>
<dbReference type="InterPro" id="IPR036095">
    <property type="entry name" value="PTS_EIIB-like_sf"/>
</dbReference>
<dbReference type="SUPFAM" id="SSF63520">
    <property type="entry name" value="PTS-regulatory domain, PRD"/>
    <property type="match status" value="2"/>
</dbReference>
<evidence type="ECO:0000256" key="5">
    <source>
        <dbReference type="ARBA" id="ARBA00023159"/>
    </source>
</evidence>
<accession>A0AAW6CXX5</accession>
<dbReference type="PROSITE" id="PS51094">
    <property type="entry name" value="PTS_EIIA_TYPE_2"/>
    <property type="match status" value="1"/>
</dbReference>
<evidence type="ECO:0000256" key="3">
    <source>
        <dbReference type="ARBA" id="ARBA00023015"/>
    </source>
</evidence>
<keyword evidence="4" id="KW-0238">DNA-binding</keyword>
<dbReference type="RefSeq" id="WP_272002092.1">
    <property type="nucleotide sequence ID" value="NZ_CAMNNH010000003.1"/>
</dbReference>
<evidence type="ECO:0000256" key="6">
    <source>
        <dbReference type="ARBA" id="ARBA00023163"/>
    </source>
</evidence>
<dbReference type="CDD" id="cd00211">
    <property type="entry name" value="PTS_IIA_fru"/>
    <property type="match status" value="1"/>
</dbReference>
<dbReference type="InterPro" id="IPR011608">
    <property type="entry name" value="PRD"/>
</dbReference>
<name>A0AAW6CXX5_9FIRM</name>
<dbReference type="Proteomes" id="UP001212981">
    <property type="component" value="Unassembled WGS sequence"/>
</dbReference>
<dbReference type="Pfam" id="PF00359">
    <property type="entry name" value="PTS_EIIA_2"/>
    <property type="match status" value="1"/>
</dbReference>
<dbReference type="SUPFAM" id="SSF55804">
    <property type="entry name" value="Phoshotransferase/anion transport protein"/>
    <property type="match status" value="1"/>
</dbReference>
<dbReference type="InterPro" id="IPR016152">
    <property type="entry name" value="PTrfase/Anion_transptr"/>
</dbReference>
<dbReference type="InterPro" id="IPR050661">
    <property type="entry name" value="BglG_antiterminators"/>
</dbReference>
<dbReference type="CDD" id="cd05568">
    <property type="entry name" value="PTS_IIB_bgl_like"/>
    <property type="match status" value="1"/>
</dbReference>
<dbReference type="PROSITE" id="PS00894">
    <property type="entry name" value="HTH_DEOR_1"/>
    <property type="match status" value="1"/>
</dbReference>
<comment type="caution">
    <text evidence="10">The sequence shown here is derived from an EMBL/GenBank/DDBJ whole genome shotgun (WGS) entry which is preliminary data.</text>
</comment>
<keyword evidence="3" id="KW-0805">Transcription regulation</keyword>
<dbReference type="InterPro" id="IPR002178">
    <property type="entry name" value="PTS_EIIA_type-2_dom"/>
</dbReference>
<proteinExistence type="predicted"/>
<dbReference type="AlphaFoldDB" id="A0AAW6CXX5"/>
<sequence>MKEERLKLILSNLSENFISAKIIAANLGVSSKTIRNDIKEAQGIVEKNGAHIEVKPKRGYRLIIDDQIAYKKYHDGLANMEKDGIPITYDQRVQYLIQYFLSTKQWTKIETLCDRLYISQSSLSQCLKEVRNILSQYNLELISRPGYGLKVQGDEFDVRLCMANSVVENTEDRDAFMQNKDTTIQKIIRILNRIFDHSDFHMSDVSFQNLVMHIYVALLRIEEGQKTTLSLAQWKEIETWSELVMANEIVSALQEEFHVAIPKDESGYIAIHLAAKKTVTLDETKSGNVVIPNDVYAMVSHMLKTVDKTYGIDLMDDLELRMMLALHLVPFGVRMDYDLVLHNPILKDIKTKYTLAYNLAVAASEELKKHYHKEIREDEIGYFALHFNLALERKNKKRDKKNILIVCGTGRGTAQLLMYQFKERFGNYLNDIKTSDSLHIKTVDFSHIDYVITTVPIQESIPVPILEIKTFVEDKDVKTIQKFLAQNHTFGMKQYFSKELFLTHIKASTKEEVLRYMVQSIQKIHEDVTESFYESVLYREKQAVTEFGNRIAIPHPYQPMTKNTFVCVGILDKAILWEKKKVQLIFLMSMEKNSGQNLMKFYKVTSKFLMNPEYVKTMIHTQDFDTLISLLSAIESSMD</sequence>
<feature type="domain" description="PRD" evidence="9">
    <location>
        <begin position="178"/>
        <end position="283"/>
    </location>
</feature>
<reference evidence="10" key="1">
    <citation type="submission" date="2023-01" db="EMBL/GenBank/DDBJ databases">
        <title>Human gut microbiome strain richness.</title>
        <authorList>
            <person name="Chen-Liaw A."/>
        </authorList>
    </citation>
    <scope>NUCLEOTIDE SEQUENCE</scope>
    <source>
        <strain evidence="10">D8_m1001271B151109d0_201107</strain>
    </source>
</reference>
<evidence type="ECO:0000259" key="9">
    <source>
        <dbReference type="PROSITE" id="PS51372"/>
    </source>
</evidence>
<keyword evidence="5" id="KW-0010">Activator</keyword>
<gene>
    <name evidence="10" type="ORF">PND82_06325</name>
</gene>
<dbReference type="Gene3D" id="3.40.50.2300">
    <property type="match status" value="1"/>
</dbReference>
<dbReference type="PROSITE" id="PS51099">
    <property type="entry name" value="PTS_EIIB_TYPE_2"/>
    <property type="match status" value="1"/>
</dbReference>
<evidence type="ECO:0000256" key="1">
    <source>
        <dbReference type="ARBA" id="ARBA00022679"/>
    </source>
</evidence>
<feature type="domain" description="PTS EIIA type-2" evidence="7">
    <location>
        <begin position="494"/>
        <end position="634"/>
    </location>
</feature>
<dbReference type="Pfam" id="PF05043">
    <property type="entry name" value="Mga"/>
    <property type="match status" value="1"/>
</dbReference>
<dbReference type="Gene3D" id="3.40.930.10">
    <property type="entry name" value="Mannitol-specific EII, Chain A"/>
    <property type="match status" value="1"/>
</dbReference>
<dbReference type="Pfam" id="PF00874">
    <property type="entry name" value="PRD"/>
    <property type="match status" value="2"/>
</dbReference>
<dbReference type="GO" id="GO:0008982">
    <property type="term" value="F:protein-N(PI)-phosphohistidine-sugar phosphotransferase activity"/>
    <property type="evidence" value="ECO:0007669"/>
    <property type="project" value="InterPro"/>
</dbReference>
<feature type="domain" description="PRD" evidence="9">
    <location>
        <begin position="290"/>
        <end position="397"/>
    </location>
</feature>
<dbReference type="GO" id="GO:0003677">
    <property type="term" value="F:DNA binding"/>
    <property type="evidence" value="ECO:0007669"/>
    <property type="project" value="UniProtKB-KW"/>
</dbReference>
<dbReference type="InterPro" id="IPR013196">
    <property type="entry name" value="HTH_11"/>
</dbReference>
<dbReference type="Pfam" id="PF08279">
    <property type="entry name" value="HTH_11"/>
    <property type="match status" value="1"/>
</dbReference>
<evidence type="ECO:0000259" key="7">
    <source>
        <dbReference type="PROSITE" id="PS51094"/>
    </source>
</evidence>
<dbReference type="GO" id="GO:0009401">
    <property type="term" value="P:phosphoenolpyruvate-dependent sugar phosphotransferase system"/>
    <property type="evidence" value="ECO:0007669"/>
    <property type="project" value="InterPro"/>
</dbReference>
<organism evidence="10 11">
    <name type="scientific">Faecalicoccus pleomorphus</name>
    <dbReference type="NCBI Taxonomy" id="1323"/>
    <lineage>
        <taxon>Bacteria</taxon>
        <taxon>Bacillati</taxon>
        <taxon>Bacillota</taxon>
        <taxon>Erysipelotrichia</taxon>
        <taxon>Erysipelotrichales</taxon>
        <taxon>Erysipelotrichaceae</taxon>
        <taxon>Faecalicoccus</taxon>
    </lineage>
</organism>
<protein>
    <submittedName>
        <fullName evidence="10">BglG family transcription antiterminator</fullName>
    </submittedName>
</protein>
<dbReference type="PROSITE" id="PS51372">
    <property type="entry name" value="PRD_2"/>
    <property type="match status" value="2"/>
</dbReference>
<dbReference type="GO" id="GO:0003700">
    <property type="term" value="F:DNA-binding transcription factor activity"/>
    <property type="evidence" value="ECO:0007669"/>
    <property type="project" value="InterPro"/>
</dbReference>
<dbReference type="EMBL" id="JAQLXO010000009">
    <property type="protein sequence ID" value="MDB7982427.1"/>
    <property type="molecule type" value="Genomic_DNA"/>
</dbReference>
<dbReference type="SUPFAM" id="SSF52794">
    <property type="entry name" value="PTS system IIB component-like"/>
    <property type="match status" value="1"/>
</dbReference>
<evidence type="ECO:0000259" key="8">
    <source>
        <dbReference type="PROSITE" id="PS51099"/>
    </source>
</evidence>
<dbReference type="PANTHER" id="PTHR30185:SF13">
    <property type="entry name" value="LICABCH OPERON REGULATOR-RELATED"/>
    <property type="match status" value="1"/>
</dbReference>
<evidence type="ECO:0000313" key="10">
    <source>
        <dbReference type="EMBL" id="MDB7982427.1"/>
    </source>
</evidence>
<dbReference type="InterPro" id="IPR013011">
    <property type="entry name" value="PTS_EIIB_2"/>
</dbReference>
<evidence type="ECO:0000256" key="2">
    <source>
        <dbReference type="ARBA" id="ARBA00022737"/>
    </source>
</evidence>
<dbReference type="InterPro" id="IPR007737">
    <property type="entry name" value="Mga_HTH"/>
</dbReference>
<dbReference type="InterPro" id="IPR036388">
    <property type="entry name" value="WH-like_DNA-bd_sf"/>
</dbReference>
<dbReference type="Gene3D" id="1.10.10.10">
    <property type="entry name" value="Winged helix-like DNA-binding domain superfamily/Winged helix DNA-binding domain"/>
    <property type="match status" value="2"/>
</dbReference>